<evidence type="ECO:0000256" key="1">
    <source>
        <dbReference type="SAM" id="MobiDB-lite"/>
    </source>
</evidence>
<feature type="region of interest" description="Disordered" evidence="1">
    <location>
        <begin position="103"/>
        <end position="149"/>
    </location>
</feature>
<comment type="caution">
    <text evidence="2">The sequence shown here is derived from an EMBL/GenBank/DDBJ whole genome shotgun (WGS) entry which is preliminary data.</text>
</comment>
<protein>
    <submittedName>
        <fullName evidence="2">Uncharacterized protein</fullName>
    </submittedName>
</protein>
<dbReference type="EMBL" id="CADEAL010001657">
    <property type="protein sequence ID" value="CAB1434363.1"/>
    <property type="molecule type" value="Genomic_DNA"/>
</dbReference>
<sequence>MANATGLAEREPMSSAWVAVIDEKRISSVITERPIDSSCLRLLDRVPPTTSGFELPDRFRAYYQARLSRVSLTWFERWHLGRRDISVPVAPTPLDIVWPAATQHHLQNKPPRVPDKNRNSHLCPPQPPLDGRNENNADRDSSFNPTARNQPIVGLTETQGFHAHSITDSASVTTDGNITAIKDRIQEYQ</sequence>
<accession>A0A9N7UL91</accession>
<reference evidence="2" key="1">
    <citation type="submission" date="2020-03" db="EMBL/GenBank/DDBJ databases">
        <authorList>
            <person name="Weist P."/>
        </authorList>
    </citation>
    <scope>NUCLEOTIDE SEQUENCE</scope>
</reference>
<evidence type="ECO:0000313" key="2">
    <source>
        <dbReference type="EMBL" id="CAB1434363.1"/>
    </source>
</evidence>
<dbReference type="Proteomes" id="UP001153269">
    <property type="component" value="Unassembled WGS sequence"/>
</dbReference>
<dbReference type="AlphaFoldDB" id="A0A9N7UL91"/>
<organism evidence="2 3">
    <name type="scientific">Pleuronectes platessa</name>
    <name type="common">European plaice</name>
    <dbReference type="NCBI Taxonomy" id="8262"/>
    <lineage>
        <taxon>Eukaryota</taxon>
        <taxon>Metazoa</taxon>
        <taxon>Chordata</taxon>
        <taxon>Craniata</taxon>
        <taxon>Vertebrata</taxon>
        <taxon>Euteleostomi</taxon>
        <taxon>Actinopterygii</taxon>
        <taxon>Neopterygii</taxon>
        <taxon>Teleostei</taxon>
        <taxon>Neoteleostei</taxon>
        <taxon>Acanthomorphata</taxon>
        <taxon>Carangaria</taxon>
        <taxon>Pleuronectiformes</taxon>
        <taxon>Pleuronectoidei</taxon>
        <taxon>Pleuronectidae</taxon>
        <taxon>Pleuronectes</taxon>
    </lineage>
</organism>
<feature type="compositionally biased region" description="Basic and acidic residues" evidence="1">
    <location>
        <begin position="131"/>
        <end position="141"/>
    </location>
</feature>
<name>A0A9N7UL91_PLEPL</name>
<proteinExistence type="predicted"/>
<evidence type="ECO:0000313" key="3">
    <source>
        <dbReference type="Proteomes" id="UP001153269"/>
    </source>
</evidence>
<keyword evidence="3" id="KW-1185">Reference proteome</keyword>
<gene>
    <name evidence="2" type="ORF">PLEPLA_LOCUS22410</name>
</gene>